<evidence type="ECO:0000259" key="8">
    <source>
        <dbReference type="Pfam" id="PF01578"/>
    </source>
</evidence>
<feature type="transmembrane region" description="Helical" evidence="7">
    <location>
        <begin position="121"/>
        <end position="140"/>
    </location>
</feature>
<feature type="transmembrane region" description="Helical" evidence="7">
    <location>
        <begin position="191"/>
        <end position="215"/>
    </location>
</feature>
<dbReference type="Pfam" id="PF01578">
    <property type="entry name" value="Cytochrom_C_asm"/>
    <property type="match status" value="1"/>
</dbReference>
<gene>
    <name evidence="9" type="ORF">MNBD_GAMMA22-2856</name>
</gene>
<feature type="transmembrane region" description="Helical" evidence="7">
    <location>
        <begin position="57"/>
        <end position="78"/>
    </location>
</feature>
<protein>
    <submittedName>
        <fullName evidence="9">Cytochrome c-type biogenesis protein CcmC, putative heme lyase for CcmE</fullName>
    </submittedName>
</protein>
<feature type="domain" description="Cytochrome c assembly protein" evidence="8">
    <location>
        <begin position="15"/>
        <end position="178"/>
    </location>
</feature>
<dbReference type="GO" id="GO:0017004">
    <property type="term" value="P:cytochrome complex assembly"/>
    <property type="evidence" value="ECO:0007669"/>
    <property type="project" value="UniProtKB-KW"/>
</dbReference>
<evidence type="ECO:0000256" key="1">
    <source>
        <dbReference type="ARBA" id="ARBA00004141"/>
    </source>
</evidence>
<evidence type="ECO:0000256" key="5">
    <source>
        <dbReference type="ARBA" id="ARBA00022989"/>
    </source>
</evidence>
<dbReference type="NCBIfam" id="TIGR01191">
    <property type="entry name" value="ccmC"/>
    <property type="match status" value="1"/>
</dbReference>
<evidence type="ECO:0000256" key="7">
    <source>
        <dbReference type="SAM" id="Phobius"/>
    </source>
</evidence>
<keyword evidence="4" id="KW-0201">Cytochrome c-type biogenesis</keyword>
<dbReference type="InterPro" id="IPR002541">
    <property type="entry name" value="Cyt_c_assembly"/>
</dbReference>
<dbReference type="GO" id="GO:0015232">
    <property type="term" value="F:heme transmembrane transporter activity"/>
    <property type="evidence" value="ECO:0007669"/>
    <property type="project" value="InterPro"/>
</dbReference>
<dbReference type="GO" id="GO:0020037">
    <property type="term" value="F:heme binding"/>
    <property type="evidence" value="ECO:0007669"/>
    <property type="project" value="InterPro"/>
</dbReference>
<accession>A0A3B1A1J6</accession>
<dbReference type="InterPro" id="IPR003557">
    <property type="entry name" value="Cyt_c_biogenesis_CcmC"/>
</dbReference>
<organism evidence="9">
    <name type="scientific">hydrothermal vent metagenome</name>
    <dbReference type="NCBI Taxonomy" id="652676"/>
    <lineage>
        <taxon>unclassified sequences</taxon>
        <taxon>metagenomes</taxon>
        <taxon>ecological metagenomes</taxon>
    </lineage>
</organism>
<sequence>MLSSPPHFYRISGKLLPWLTIITVGLFAYGLYGGLVLAPVDYQQGDSYRVIFIHVPAAWMSMFIYGVMAVCGGIVLVWRMKLAEVMLISSAHIGAGITFLALVTGAIWGKPMWGTYWVWDARLTSELLLLFLYFGVIALYSSIEDKRTAAKAVSILALVGVVNLPIIHYSVEWWNTLHQGTTVSMTKGAKMPVSMLIPLLVMATAFKFHYVIAVLMRARNELLEREVNSKWVNELVEKS</sequence>
<dbReference type="InterPro" id="IPR045062">
    <property type="entry name" value="Cyt_c_biogenesis_CcsA/CcmC"/>
</dbReference>
<evidence type="ECO:0000256" key="3">
    <source>
        <dbReference type="ARBA" id="ARBA00022692"/>
    </source>
</evidence>
<reference evidence="9" key="1">
    <citation type="submission" date="2018-06" db="EMBL/GenBank/DDBJ databases">
        <authorList>
            <person name="Zhirakovskaya E."/>
        </authorList>
    </citation>
    <scope>NUCLEOTIDE SEQUENCE</scope>
</reference>
<dbReference type="PRINTS" id="PR01386">
    <property type="entry name" value="CCMCBIOGNSIS"/>
</dbReference>
<keyword evidence="5 7" id="KW-1133">Transmembrane helix</keyword>
<feature type="transmembrane region" description="Helical" evidence="7">
    <location>
        <begin position="85"/>
        <end position="109"/>
    </location>
</feature>
<dbReference type="AlphaFoldDB" id="A0A3B1A1J6"/>
<keyword evidence="9" id="KW-0456">Lyase</keyword>
<evidence type="ECO:0000313" key="9">
    <source>
        <dbReference type="EMBL" id="VAW99608.1"/>
    </source>
</evidence>
<dbReference type="GO" id="GO:0005886">
    <property type="term" value="C:plasma membrane"/>
    <property type="evidence" value="ECO:0007669"/>
    <property type="project" value="TreeGrafter"/>
</dbReference>
<name>A0A3B1A1J6_9ZZZZ</name>
<dbReference type="EMBL" id="UOFS01000040">
    <property type="protein sequence ID" value="VAW99608.1"/>
    <property type="molecule type" value="Genomic_DNA"/>
</dbReference>
<keyword evidence="6 7" id="KW-0472">Membrane</keyword>
<comment type="subcellular location">
    <subcellularLocation>
        <location evidence="1">Membrane</location>
        <topology evidence="1">Multi-pass membrane protein</topology>
    </subcellularLocation>
</comment>
<evidence type="ECO:0000256" key="6">
    <source>
        <dbReference type="ARBA" id="ARBA00023136"/>
    </source>
</evidence>
<proteinExistence type="inferred from homology"/>
<keyword evidence="3 7" id="KW-0812">Transmembrane</keyword>
<feature type="transmembrane region" description="Helical" evidence="7">
    <location>
        <begin position="15"/>
        <end position="37"/>
    </location>
</feature>
<dbReference type="PANTHER" id="PTHR30071:SF1">
    <property type="entry name" value="CYTOCHROME B_B6 PROTEIN-RELATED"/>
    <property type="match status" value="1"/>
</dbReference>
<evidence type="ECO:0000256" key="2">
    <source>
        <dbReference type="ARBA" id="ARBA00005840"/>
    </source>
</evidence>
<feature type="transmembrane region" description="Helical" evidence="7">
    <location>
        <begin position="152"/>
        <end position="171"/>
    </location>
</feature>
<comment type="similarity">
    <text evidence="2">Belongs to the CcmC/CycZ/HelC family.</text>
</comment>
<evidence type="ECO:0000256" key="4">
    <source>
        <dbReference type="ARBA" id="ARBA00022748"/>
    </source>
</evidence>
<dbReference type="PANTHER" id="PTHR30071">
    <property type="entry name" value="HEME EXPORTER PROTEIN C"/>
    <property type="match status" value="1"/>
</dbReference>
<dbReference type="GO" id="GO:0016829">
    <property type="term" value="F:lyase activity"/>
    <property type="evidence" value="ECO:0007669"/>
    <property type="project" value="UniProtKB-KW"/>
</dbReference>